<keyword evidence="1" id="KW-0812">Transmembrane</keyword>
<sequence>MTYRADIDGLRAVAILCVVLFHAFPAKLQGGFIGVDIFFVISGFLISSIIVHSLMRNEFSFAQFYAKRAKRIFPALLAMLCGTYAFGWFALLPDEFAQLGKHIAASTTFLQNLVLYQEAGYFDVASDFKPLMHLWSLAIEEQFYLLYPLLLWAAWRAGLNVLAIMLVLALGSFALNVLRVQQDPNGTFFFAQTRFWELLAGAILAYLQLFRRAELSAFLQRSLLLARLYPGPEQAAKRVALLNNLLASLGAGLLAAGLLCIDKGSLFPGWYALLPVGGTLLLILAGPAAWLNRTVMAHPLMVAIGLISYPLYLWHWPILSFARILEMGEPNRWVIVAAVAASFLLAWLTYRLLELPLRRSRIGRSPTAWASTALVVVGVVGITTFKQGGMAERAGMQALARQNHGVKFEDFAWDTSASKYGECSVGLTDDEPKIGYCSVSKPGKTPSIALIGDSHADAIFQGIAKNDDRSWLLIGNYGCPPVTDVNVRASYGNCEDLMEKAVDYVANNRDITTVVLSFFASYVLDTHYPHHLQENGSKSNGVSITSDASSFTSKPELFYFGLERTVSQLEAAGKQVLITIDTPELPFSPRHCIDRPLAEKNIDCVVARRDVEQRQAVHRALLQRLVQAHPNTKLYDPIGLVCDAALCQAIVHDVTVYRDAHHLSLRGSDLYSKNFLPWLNTNQHGPRAQPRTDKLR</sequence>
<keyword evidence="1" id="KW-1133">Transmembrane helix</keyword>
<dbReference type="RefSeq" id="WP_271194743.1">
    <property type="nucleotide sequence ID" value="NZ_BSFN01000003.1"/>
</dbReference>
<dbReference type="Proteomes" id="UP001143328">
    <property type="component" value="Unassembled WGS sequence"/>
</dbReference>
<keyword evidence="4" id="KW-0808">Transferase</keyword>
<dbReference type="PANTHER" id="PTHR23028:SF53">
    <property type="entry name" value="ACYL_TRANSF_3 DOMAIN-CONTAINING PROTEIN"/>
    <property type="match status" value="1"/>
</dbReference>
<dbReference type="InterPro" id="IPR050879">
    <property type="entry name" value="Acyltransferase_3"/>
</dbReference>
<feature type="transmembrane region" description="Helical" evidence="1">
    <location>
        <begin position="334"/>
        <end position="353"/>
    </location>
</feature>
<keyword evidence="5" id="KW-1185">Reference proteome</keyword>
<dbReference type="AlphaFoldDB" id="A0A9W6K5B4"/>
<feature type="transmembrane region" description="Helical" evidence="1">
    <location>
        <begin position="270"/>
        <end position="290"/>
    </location>
</feature>
<dbReference type="GO" id="GO:0016747">
    <property type="term" value="F:acyltransferase activity, transferring groups other than amino-acyl groups"/>
    <property type="evidence" value="ECO:0007669"/>
    <property type="project" value="InterPro"/>
</dbReference>
<gene>
    <name evidence="4" type="ORF">GCM10017655_15980</name>
</gene>
<name>A0A9W6K5B4_9PSED</name>
<proteinExistence type="predicted"/>
<feature type="transmembrane region" description="Helical" evidence="1">
    <location>
        <begin position="32"/>
        <end position="51"/>
    </location>
</feature>
<dbReference type="GO" id="GO:0009103">
    <property type="term" value="P:lipopolysaccharide biosynthetic process"/>
    <property type="evidence" value="ECO:0007669"/>
    <property type="project" value="TreeGrafter"/>
</dbReference>
<dbReference type="PANTHER" id="PTHR23028">
    <property type="entry name" value="ACETYLTRANSFERASE"/>
    <property type="match status" value="1"/>
</dbReference>
<keyword evidence="1" id="KW-0472">Membrane</keyword>
<keyword evidence="4" id="KW-0012">Acyltransferase</keyword>
<dbReference type="Pfam" id="PF01757">
    <property type="entry name" value="Acyl_transf_3"/>
    <property type="match status" value="1"/>
</dbReference>
<dbReference type="InterPro" id="IPR043968">
    <property type="entry name" value="SGNH"/>
</dbReference>
<evidence type="ECO:0000259" key="2">
    <source>
        <dbReference type="Pfam" id="PF01757"/>
    </source>
</evidence>
<feature type="transmembrane region" description="Helical" evidence="1">
    <location>
        <begin position="72"/>
        <end position="91"/>
    </location>
</feature>
<feature type="transmembrane region" description="Helical" evidence="1">
    <location>
        <begin position="296"/>
        <end position="314"/>
    </location>
</feature>
<evidence type="ECO:0000259" key="3">
    <source>
        <dbReference type="Pfam" id="PF19040"/>
    </source>
</evidence>
<reference evidence="4" key="2">
    <citation type="submission" date="2023-01" db="EMBL/GenBank/DDBJ databases">
        <authorList>
            <person name="Sun Q."/>
            <person name="Evtushenko L."/>
        </authorList>
    </citation>
    <scope>NUCLEOTIDE SEQUENCE</scope>
    <source>
        <strain evidence="4">VKM B-2935</strain>
    </source>
</reference>
<dbReference type="InterPro" id="IPR002656">
    <property type="entry name" value="Acyl_transf_3_dom"/>
</dbReference>
<reference evidence="4" key="1">
    <citation type="journal article" date="2014" name="Int. J. Syst. Evol. Microbiol.">
        <title>Complete genome sequence of Corynebacterium casei LMG S-19264T (=DSM 44701T), isolated from a smear-ripened cheese.</title>
        <authorList>
            <consortium name="US DOE Joint Genome Institute (JGI-PGF)"/>
            <person name="Walter F."/>
            <person name="Albersmeier A."/>
            <person name="Kalinowski J."/>
            <person name="Ruckert C."/>
        </authorList>
    </citation>
    <scope>NUCLEOTIDE SEQUENCE</scope>
    <source>
        <strain evidence="4">VKM B-2935</strain>
    </source>
</reference>
<accession>A0A9W6K5B4</accession>
<feature type="transmembrane region" description="Helical" evidence="1">
    <location>
        <begin position="9"/>
        <end position="26"/>
    </location>
</feature>
<evidence type="ECO:0000256" key="1">
    <source>
        <dbReference type="SAM" id="Phobius"/>
    </source>
</evidence>
<feature type="domain" description="SGNH" evidence="3">
    <location>
        <begin position="431"/>
        <end position="676"/>
    </location>
</feature>
<dbReference type="EMBL" id="BSFN01000003">
    <property type="protein sequence ID" value="GLK88536.1"/>
    <property type="molecule type" value="Genomic_DNA"/>
</dbReference>
<comment type="caution">
    <text evidence="4">The sequence shown here is derived from an EMBL/GenBank/DDBJ whole genome shotgun (WGS) entry which is preliminary data.</text>
</comment>
<dbReference type="Pfam" id="PF19040">
    <property type="entry name" value="SGNH"/>
    <property type="match status" value="1"/>
</dbReference>
<feature type="transmembrane region" description="Helical" evidence="1">
    <location>
        <begin position="153"/>
        <end position="178"/>
    </location>
</feature>
<evidence type="ECO:0000313" key="4">
    <source>
        <dbReference type="EMBL" id="GLK88536.1"/>
    </source>
</evidence>
<feature type="transmembrane region" description="Helical" evidence="1">
    <location>
        <begin position="239"/>
        <end position="261"/>
    </location>
</feature>
<evidence type="ECO:0000313" key="5">
    <source>
        <dbReference type="Proteomes" id="UP001143328"/>
    </source>
</evidence>
<feature type="transmembrane region" description="Helical" evidence="1">
    <location>
        <begin position="368"/>
        <end position="385"/>
    </location>
</feature>
<protein>
    <submittedName>
        <fullName evidence="4">Acyltransferase</fullName>
    </submittedName>
</protein>
<feature type="domain" description="Acyltransferase 3" evidence="2">
    <location>
        <begin position="5"/>
        <end position="351"/>
    </location>
</feature>
<organism evidence="4 5">
    <name type="scientific">Pseudomonas turukhanskensis</name>
    <dbReference type="NCBI Taxonomy" id="1806536"/>
    <lineage>
        <taxon>Bacteria</taxon>
        <taxon>Pseudomonadati</taxon>
        <taxon>Pseudomonadota</taxon>
        <taxon>Gammaproteobacteria</taxon>
        <taxon>Pseudomonadales</taxon>
        <taxon>Pseudomonadaceae</taxon>
        <taxon>Pseudomonas</taxon>
    </lineage>
</organism>
<dbReference type="GO" id="GO:0016020">
    <property type="term" value="C:membrane"/>
    <property type="evidence" value="ECO:0007669"/>
    <property type="project" value="TreeGrafter"/>
</dbReference>